<feature type="transmembrane region" description="Helical" evidence="6">
    <location>
        <begin position="122"/>
        <end position="143"/>
    </location>
</feature>
<dbReference type="PANTHER" id="PTHR23502">
    <property type="entry name" value="MAJOR FACILITATOR SUPERFAMILY"/>
    <property type="match status" value="1"/>
</dbReference>
<protein>
    <recommendedName>
        <fullName evidence="7">Major facilitator superfamily (MFS) profile domain-containing protein</fullName>
    </recommendedName>
</protein>
<reference evidence="9" key="2">
    <citation type="submission" date="2015-01" db="EMBL/GenBank/DDBJ databases">
        <title>Evolutionary Origins and Diversification of the Mycorrhizal Mutualists.</title>
        <authorList>
            <consortium name="DOE Joint Genome Institute"/>
            <consortium name="Mycorrhizal Genomics Consortium"/>
            <person name="Kohler A."/>
            <person name="Kuo A."/>
            <person name="Nagy L.G."/>
            <person name="Floudas D."/>
            <person name="Copeland A."/>
            <person name="Barry K.W."/>
            <person name="Cichocki N."/>
            <person name="Veneault-Fourrey C."/>
            <person name="LaButti K."/>
            <person name="Lindquist E.A."/>
            <person name="Lipzen A."/>
            <person name="Lundell T."/>
            <person name="Morin E."/>
            <person name="Murat C."/>
            <person name="Riley R."/>
            <person name="Ohm R."/>
            <person name="Sun H."/>
            <person name="Tunlid A."/>
            <person name="Henrissat B."/>
            <person name="Grigoriev I.V."/>
            <person name="Hibbett D.S."/>
            <person name="Martin F."/>
        </authorList>
    </citation>
    <scope>NUCLEOTIDE SEQUENCE [LARGE SCALE GENOMIC DNA]</scope>
    <source>
        <strain evidence="9">Foug A</strain>
    </source>
</reference>
<keyword evidence="3 6" id="KW-0812">Transmembrane</keyword>
<evidence type="ECO:0000256" key="1">
    <source>
        <dbReference type="ARBA" id="ARBA00004141"/>
    </source>
</evidence>
<dbReference type="SUPFAM" id="SSF103473">
    <property type="entry name" value="MFS general substrate transporter"/>
    <property type="match status" value="1"/>
</dbReference>
<dbReference type="InterPro" id="IPR036259">
    <property type="entry name" value="MFS_trans_sf"/>
</dbReference>
<evidence type="ECO:0000256" key="2">
    <source>
        <dbReference type="ARBA" id="ARBA00022448"/>
    </source>
</evidence>
<feature type="transmembrane region" description="Helical" evidence="6">
    <location>
        <begin position="336"/>
        <end position="355"/>
    </location>
</feature>
<dbReference type="STRING" id="1036808.A0A0C3D3F6"/>
<evidence type="ECO:0000256" key="5">
    <source>
        <dbReference type="ARBA" id="ARBA00023136"/>
    </source>
</evidence>
<dbReference type="OrthoDB" id="5376138at2759"/>
<feature type="transmembrane region" description="Helical" evidence="6">
    <location>
        <begin position="178"/>
        <end position="199"/>
    </location>
</feature>
<feature type="domain" description="Major facilitator superfamily (MFS) profile" evidence="7">
    <location>
        <begin position="24"/>
        <end position="456"/>
    </location>
</feature>
<dbReference type="Proteomes" id="UP000053989">
    <property type="component" value="Unassembled WGS sequence"/>
</dbReference>
<keyword evidence="9" id="KW-1185">Reference proteome</keyword>
<keyword evidence="2" id="KW-0813">Transport</keyword>
<accession>A0A0C3D3F6</accession>
<feature type="transmembrane region" description="Helical" evidence="6">
    <location>
        <begin position="21"/>
        <end position="41"/>
    </location>
</feature>
<proteinExistence type="predicted"/>
<feature type="transmembrane region" description="Helical" evidence="6">
    <location>
        <begin position="406"/>
        <end position="425"/>
    </location>
</feature>
<dbReference type="InterPro" id="IPR020846">
    <property type="entry name" value="MFS_dom"/>
</dbReference>
<evidence type="ECO:0000313" key="9">
    <source>
        <dbReference type="Proteomes" id="UP000053989"/>
    </source>
</evidence>
<evidence type="ECO:0000259" key="7">
    <source>
        <dbReference type="PROSITE" id="PS50850"/>
    </source>
</evidence>
<organism evidence="8 9">
    <name type="scientific">Scleroderma citrinum Foug A</name>
    <dbReference type="NCBI Taxonomy" id="1036808"/>
    <lineage>
        <taxon>Eukaryota</taxon>
        <taxon>Fungi</taxon>
        <taxon>Dikarya</taxon>
        <taxon>Basidiomycota</taxon>
        <taxon>Agaricomycotina</taxon>
        <taxon>Agaricomycetes</taxon>
        <taxon>Agaricomycetidae</taxon>
        <taxon>Boletales</taxon>
        <taxon>Sclerodermatineae</taxon>
        <taxon>Sclerodermataceae</taxon>
        <taxon>Scleroderma</taxon>
    </lineage>
</organism>
<dbReference type="EMBL" id="KN822136">
    <property type="protein sequence ID" value="KIM55325.1"/>
    <property type="molecule type" value="Genomic_DNA"/>
</dbReference>
<feature type="transmembrane region" description="Helical" evidence="6">
    <location>
        <begin position="61"/>
        <end position="80"/>
    </location>
</feature>
<dbReference type="InterPro" id="IPR011701">
    <property type="entry name" value="MFS"/>
</dbReference>
<gene>
    <name evidence="8" type="ORF">SCLCIDRAFT_1221153</name>
</gene>
<evidence type="ECO:0000313" key="8">
    <source>
        <dbReference type="EMBL" id="KIM55325.1"/>
    </source>
</evidence>
<name>A0A0C3D3F6_9AGAM</name>
<dbReference type="PANTHER" id="PTHR23502:SF132">
    <property type="entry name" value="POLYAMINE TRANSPORTER 2-RELATED"/>
    <property type="match status" value="1"/>
</dbReference>
<evidence type="ECO:0000256" key="3">
    <source>
        <dbReference type="ARBA" id="ARBA00022692"/>
    </source>
</evidence>
<feature type="transmembrane region" description="Helical" evidence="6">
    <location>
        <begin position="431"/>
        <end position="451"/>
    </location>
</feature>
<sequence length="497" mass="54247">MSQLSSCVLPSEHDPRQWSNWRRWAIALVIWNLIAPVDMATTFYSGMQQQIQVDLGTTETLATLGTGLYNLGCVFGVLFGGPLSELHGRRPVYIFSSICFFLFSLGATVAPNITTMLICRGLAGLLGSPVFAIYGGSLADLFFPDERGPMVALFTLVLQGAPTFGPVPSSILGSFLHWRWLLGFLTMWGGLLAALMLFMPETEPNAIARKLEKSQDFLQDAKAPVAEKPRSDGWSKVLLTPITILRHEPIVSSTTIFHSFVYGLLFLLLEAYPHIYNSHYSMSREQSGLVFVAPFIGNVLGVLIYFGYLKSQYEARQRMIQLESSGKLDIEPEARLPGVILASLLIPIGLFWLTFSADPQVHYFLPVLSGVPVGMGMTLLQLSLFNYYIDLYPTKSASVVAANTSVRNIVATIFPSIALPLYNAMGIRNANMTLACISCIGFPTGVILYVFGRRLRAASTWAKRTTTSGDAVVSLGASAPLLAQAPENRYGGTASSA</sequence>
<keyword evidence="4 6" id="KW-1133">Transmembrane helix</keyword>
<feature type="transmembrane region" description="Helical" evidence="6">
    <location>
        <begin position="289"/>
        <end position="309"/>
    </location>
</feature>
<dbReference type="Gene3D" id="1.20.1250.20">
    <property type="entry name" value="MFS general substrate transporter like domains"/>
    <property type="match status" value="1"/>
</dbReference>
<dbReference type="AlphaFoldDB" id="A0A0C3D3F6"/>
<evidence type="ECO:0000256" key="6">
    <source>
        <dbReference type="SAM" id="Phobius"/>
    </source>
</evidence>
<evidence type="ECO:0000256" key="4">
    <source>
        <dbReference type="ARBA" id="ARBA00022989"/>
    </source>
</evidence>
<dbReference type="HOGENOM" id="CLU_008455_11_0_1"/>
<comment type="subcellular location">
    <subcellularLocation>
        <location evidence="1">Membrane</location>
        <topology evidence="1">Multi-pass membrane protein</topology>
    </subcellularLocation>
</comment>
<feature type="transmembrane region" description="Helical" evidence="6">
    <location>
        <begin position="92"/>
        <end position="110"/>
    </location>
</feature>
<feature type="transmembrane region" description="Helical" evidence="6">
    <location>
        <begin position="250"/>
        <end position="269"/>
    </location>
</feature>
<feature type="transmembrane region" description="Helical" evidence="6">
    <location>
        <begin position="361"/>
        <end position="385"/>
    </location>
</feature>
<reference evidence="8 9" key="1">
    <citation type="submission" date="2014-04" db="EMBL/GenBank/DDBJ databases">
        <authorList>
            <consortium name="DOE Joint Genome Institute"/>
            <person name="Kuo A."/>
            <person name="Kohler A."/>
            <person name="Nagy L.G."/>
            <person name="Floudas D."/>
            <person name="Copeland A."/>
            <person name="Barry K.W."/>
            <person name="Cichocki N."/>
            <person name="Veneault-Fourrey C."/>
            <person name="LaButti K."/>
            <person name="Lindquist E.A."/>
            <person name="Lipzen A."/>
            <person name="Lundell T."/>
            <person name="Morin E."/>
            <person name="Murat C."/>
            <person name="Sun H."/>
            <person name="Tunlid A."/>
            <person name="Henrissat B."/>
            <person name="Grigoriev I.V."/>
            <person name="Hibbett D.S."/>
            <person name="Martin F."/>
            <person name="Nordberg H.P."/>
            <person name="Cantor M.N."/>
            <person name="Hua S.X."/>
        </authorList>
    </citation>
    <scope>NUCLEOTIDE SEQUENCE [LARGE SCALE GENOMIC DNA]</scope>
    <source>
        <strain evidence="8 9">Foug A</strain>
    </source>
</reference>
<dbReference type="GO" id="GO:0005886">
    <property type="term" value="C:plasma membrane"/>
    <property type="evidence" value="ECO:0007669"/>
    <property type="project" value="TreeGrafter"/>
</dbReference>
<dbReference type="PROSITE" id="PS50850">
    <property type="entry name" value="MFS"/>
    <property type="match status" value="1"/>
</dbReference>
<dbReference type="Pfam" id="PF07690">
    <property type="entry name" value="MFS_1"/>
    <property type="match status" value="1"/>
</dbReference>
<dbReference type="InParanoid" id="A0A0C3D3F6"/>
<keyword evidence="5 6" id="KW-0472">Membrane</keyword>
<dbReference type="GO" id="GO:0022857">
    <property type="term" value="F:transmembrane transporter activity"/>
    <property type="evidence" value="ECO:0007669"/>
    <property type="project" value="InterPro"/>
</dbReference>